<dbReference type="AlphaFoldDB" id="A0A9E6XTV9"/>
<dbReference type="RefSeq" id="WP_259313985.1">
    <property type="nucleotide sequence ID" value="NZ_CP087164.1"/>
</dbReference>
<dbReference type="SUPFAM" id="SSF53720">
    <property type="entry name" value="ALDH-like"/>
    <property type="match status" value="1"/>
</dbReference>
<keyword evidence="2 5" id="KW-0560">Oxidoreductase</keyword>
<dbReference type="PROSITE" id="PS00070">
    <property type="entry name" value="ALDEHYDE_DEHYDR_CYS"/>
    <property type="match status" value="1"/>
</dbReference>
<evidence type="ECO:0000313" key="7">
    <source>
        <dbReference type="EMBL" id="UGS34301.1"/>
    </source>
</evidence>
<evidence type="ECO:0000313" key="8">
    <source>
        <dbReference type="Proteomes" id="UP001162834"/>
    </source>
</evidence>
<dbReference type="Gene3D" id="3.40.309.10">
    <property type="entry name" value="Aldehyde Dehydrogenase, Chain A, domain 2"/>
    <property type="match status" value="1"/>
</dbReference>
<dbReference type="PROSITE" id="PS00687">
    <property type="entry name" value="ALDEHYDE_DEHYDR_GLU"/>
    <property type="match status" value="1"/>
</dbReference>
<evidence type="ECO:0000256" key="1">
    <source>
        <dbReference type="ARBA" id="ARBA00009986"/>
    </source>
</evidence>
<keyword evidence="3" id="KW-0520">NAD</keyword>
<protein>
    <submittedName>
        <fullName evidence="7">Benzaldehyde dehydrogenase [NAD(+)]</fullName>
        <ecNumber evidence="7">1.2.1.28</ecNumber>
    </submittedName>
</protein>
<dbReference type="PANTHER" id="PTHR42986:SF1">
    <property type="entry name" value="BENZALDEHYDE DEHYDROGENASE YFMT"/>
    <property type="match status" value="1"/>
</dbReference>
<dbReference type="InterPro" id="IPR016160">
    <property type="entry name" value="Ald_DH_CS_CYS"/>
</dbReference>
<evidence type="ECO:0000259" key="6">
    <source>
        <dbReference type="Pfam" id="PF00171"/>
    </source>
</evidence>
<dbReference type="InterPro" id="IPR029510">
    <property type="entry name" value="Ald_DH_CS_GLU"/>
</dbReference>
<evidence type="ECO:0000256" key="4">
    <source>
        <dbReference type="PROSITE-ProRule" id="PRU10007"/>
    </source>
</evidence>
<dbReference type="Proteomes" id="UP001162834">
    <property type="component" value="Chromosome"/>
</dbReference>
<dbReference type="Gene3D" id="3.40.605.10">
    <property type="entry name" value="Aldehyde Dehydrogenase, Chain A, domain 1"/>
    <property type="match status" value="1"/>
</dbReference>
<organism evidence="7 8">
    <name type="scientific">Capillimicrobium parvum</name>
    <dbReference type="NCBI Taxonomy" id="2884022"/>
    <lineage>
        <taxon>Bacteria</taxon>
        <taxon>Bacillati</taxon>
        <taxon>Actinomycetota</taxon>
        <taxon>Thermoleophilia</taxon>
        <taxon>Solirubrobacterales</taxon>
        <taxon>Capillimicrobiaceae</taxon>
        <taxon>Capillimicrobium</taxon>
    </lineage>
</organism>
<gene>
    <name evidence="7" type="primary">xylC</name>
    <name evidence="7" type="ORF">DSM104329_00677</name>
</gene>
<proteinExistence type="inferred from homology"/>
<keyword evidence="8" id="KW-1185">Reference proteome</keyword>
<dbReference type="EC" id="1.2.1.28" evidence="7"/>
<dbReference type="InterPro" id="IPR016161">
    <property type="entry name" value="Ald_DH/histidinol_DH"/>
</dbReference>
<reference evidence="7" key="1">
    <citation type="journal article" date="2022" name="Int. J. Syst. Evol. Microbiol.">
        <title>Pseudomonas aegrilactucae sp. nov. and Pseudomonas morbosilactucae sp. nov., pathogens causing bacterial rot of lettuce in Japan.</title>
        <authorList>
            <person name="Sawada H."/>
            <person name="Fujikawa T."/>
            <person name="Satou M."/>
        </authorList>
    </citation>
    <scope>NUCLEOTIDE SEQUENCE</scope>
    <source>
        <strain evidence="7">0166_1</strain>
    </source>
</reference>
<dbReference type="InterPro" id="IPR015590">
    <property type="entry name" value="Aldehyde_DH_dom"/>
</dbReference>
<dbReference type="InterPro" id="IPR016163">
    <property type="entry name" value="Ald_DH_C"/>
</dbReference>
<accession>A0A9E6XTV9</accession>
<dbReference type="InterPro" id="IPR016162">
    <property type="entry name" value="Ald_DH_N"/>
</dbReference>
<dbReference type="PANTHER" id="PTHR42986">
    <property type="entry name" value="BENZALDEHYDE DEHYDROGENASE YFMT"/>
    <property type="match status" value="1"/>
</dbReference>
<evidence type="ECO:0000256" key="2">
    <source>
        <dbReference type="ARBA" id="ARBA00023002"/>
    </source>
</evidence>
<evidence type="ECO:0000256" key="5">
    <source>
        <dbReference type="RuleBase" id="RU003345"/>
    </source>
</evidence>
<dbReference type="EMBL" id="CP087164">
    <property type="protein sequence ID" value="UGS34301.1"/>
    <property type="molecule type" value="Genomic_DNA"/>
</dbReference>
<evidence type="ECO:0000256" key="3">
    <source>
        <dbReference type="ARBA" id="ARBA00023027"/>
    </source>
</evidence>
<name>A0A9E6XTV9_9ACTN</name>
<feature type="active site" evidence="4">
    <location>
        <position position="266"/>
    </location>
</feature>
<dbReference type="Pfam" id="PF00171">
    <property type="entry name" value="Aldedh"/>
    <property type="match status" value="1"/>
</dbReference>
<sequence length="499" mass="51653">MGATTEPPRASERTGVLLDPRRWMGRVFSGGWVDAPMALEVVEPATGDVLGLAGAADATTVAAATAVAARAQRAWAETPLVERVAVIRRAAGLLERHRPEIEGWVVRETGATPARATQEITASVGQLDQAAALVAHPLGLVLPSLTPGRSSTARRVPVGVVGVICPWSIPLVLAMRSIAPALALGNAVVLKADPNTPVSGGVIVARLLEEAGLPDGVLHAFAGGADAGQALAEDPHVRMISFTGSTATGREVGQAAGRTLKRTVLELGGNSAFVVLDDADVDVAASAGAWASFLHQGQICLAASRHLVHESITEAYLDALVARARRLAVGNPATEDVALGPIINQRQVDRVQRIVDESIAQGAAALAGGKPDGPFFPPTVLADVIPGMPAFAEEICGPVAPVVPFSDDDEAVALANATEYGLSAAVQSGSPDRAARVADRLKAGMVHVNDQTVNEEPPAPFGGFGASSNGARFGGVASLDLWTEWQWRTARDRARAFPF</sequence>
<feature type="domain" description="Aldehyde dehydrogenase" evidence="6">
    <location>
        <begin position="32"/>
        <end position="487"/>
    </location>
</feature>
<dbReference type="GO" id="GO:0018479">
    <property type="term" value="F:benzaldehyde dehydrogenase (NAD+) activity"/>
    <property type="evidence" value="ECO:0007669"/>
    <property type="project" value="UniProtKB-EC"/>
</dbReference>
<comment type="similarity">
    <text evidence="1 5">Belongs to the aldehyde dehydrogenase family.</text>
</comment>
<dbReference type="FunFam" id="3.40.309.10:FF:000009">
    <property type="entry name" value="Aldehyde dehydrogenase A"/>
    <property type="match status" value="1"/>
</dbReference>
<dbReference type="KEGG" id="sbae:DSM104329_00677"/>